<dbReference type="CDD" id="cd03392">
    <property type="entry name" value="PAP2_like_2"/>
    <property type="match status" value="1"/>
</dbReference>
<evidence type="ECO:0000259" key="2">
    <source>
        <dbReference type="SMART" id="SM00014"/>
    </source>
</evidence>
<feature type="transmembrane region" description="Helical" evidence="1">
    <location>
        <begin position="219"/>
        <end position="240"/>
    </location>
</feature>
<feature type="transmembrane region" description="Helical" evidence="1">
    <location>
        <begin position="65"/>
        <end position="84"/>
    </location>
</feature>
<sequence>MQKGTCVLAVVEPLVLLMQWVDGHAIRMLLLLLLAAACMLRWRAQGRAAWLWQDRRADPRPGGNWLLAVAGLAAIALALLIIGVQQSQSLQPQQGLMALDLKLQNAVSAGLPPSLQPLVRGWTMLGDLRVMGLLGLVVGLWLLWRRQGLQLLGWVVAVAGTGLWVRFLKATMQRERPLDGLVHEAGFSFPSGHSAGTAAIFGMLAWLVARRLPPRWRAWVFAAAVLLALSTGLSRVLLSVHHASDVLAGLCLGLGWTALVLWLTDRVEHGGGALRAVQAEAQLPLR</sequence>
<dbReference type="SUPFAM" id="SSF48317">
    <property type="entry name" value="Acid phosphatase/Vanadium-dependent haloperoxidase"/>
    <property type="match status" value="1"/>
</dbReference>
<feature type="domain" description="Phosphatidic acid phosphatase type 2/haloperoxidase" evidence="2">
    <location>
        <begin position="149"/>
        <end position="261"/>
    </location>
</feature>
<keyword evidence="1" id="KW-1133">Transmembrane helix</keyword>
<feature type="transmembrane region" description="Helical" evidence="1">
    <location>
        <begin position="122"/>
        <end position="144"/>
    </location>
</feature>
<evidence type="ECO:0000313" key="4">
    <source>
        <dbReference type="Proteomes" id="UP000003039"/>
    </source>
</evidence>
<evidence type="ECO:0000256" key="1">
    <source>
        <dbReference type="SAM" id="Phobius"/>
    </source>
</evidence>
<evidence type="ECO:0000313" key="3">
    <source>
        <dbReference type="EMBL" id="EED65196.1"/>
    </source>
</evidence>
<feature type="transmembrane region" description="Helical" evidence="1">
    <location>
        <begin position="151"/>
        <end position="167"/>
    </location>
</feature>
<dbReference type="PANTHER" id="PTHR14969">
    <property type="entry name" value="SPHINGOSINE-1-PHOSPHATE PHOSPHOHYDROLASE"/>
    <property type="match status" value="1"/>
</dbReference>
<dbReference type="AlphaFoldDB" id="B7WR39"/>
<dbReference type="OrthoDB" id="9780918at2"/>
<dbReference type="eggNOG" id="COG0671">
    <property type="taxonomic scope" value="Bacteria"/>
</dbReference>
<reference evidence="3 4" key="1">
    <citation type="journal article" date="2004" name="Appl. Environ. Microbiol.">
        <title>Mineralization of individual congeners of linear alkylbenzenesulfonate by defined pairs of heterotrophic bacteria.</title>
        <authorList>
            <person name="Schleheck D."/>
            <person name="Knepper T.P."/>
            <person name="Fischer K."/>
            <person name="Cook A.M."/>
        </authorList>
    </citation>
    <scope>NUCLEOTIDE SEQUENCE [LARGE SCALE GENOMIC DNA]</scope>
    <source>
        <strain evidence="4">DSM 14576 / KF-1</strain>
    </source>
</reference>
<accession>B7WR39</accession>
<dbReference type="SMART" id="SM00014">
    <property type="entry name" value="acidPPc"/>
    <property type="match status" value="1"/>
</dbReference>
<organism evidence="3 4">
    <name type="scientific">Comamonas testosteroni (strain DSM 14576 / KF-1)</name>
    <name type="common">Pseudomonas testosteroni</name>
    <dbReference type="NCBI Taxonomy" id="399795"/>
    <lineage>
        <taxon>Bacteria</taxon>
        <taxon>Pseudomonadati</taxon>
        <taxon>Pseudomonadota</taxon>
        <taxon>Betaproteobacteria</taxon>
        <taxon>Burkholderiales</taxon>
        <taxon>Comamonadaceae</taxon>
        <taxon>Comamonas</taxon>
    </lineage>
</organism>
<dbReference type="Gene3D" id="1.20.144.10">
    <property type="entry name" value="Phosphatidic acid phosphatase type 2/haloperoxidase"/>
    <property type="match status" value="1"/>
</dbReference>
<dbReference type="EMBL" id="AAUJ02000001">
    <property type="protein sequence ID" value="EED65196.1"/>
    <property type="molecule type" value="Genomic_DNA"/>
</dbReference>
<feature type="transmembrane region" description="Helical" evidence="1">
    <location>
        <begin position="246"/>
        <end position="264"/>
    </location>
</feature>
<dbReference type="Pfam" id="PF01569">
    <property type="entry name" value="PAP2"/>
    <property type="match status" value="1"/>
</dbReference>
<name>B7WR39_COMTK</name>
<dbReference type="PANTHER" id="PTHR14969:SF13">
    <property type="entry name" value="AT30094P"/>
    <property type="match status" value="1"/>
</dbReference>
<feature type="transmembrane region" description="Helical" evidence="1">
    <location>
        <begin position="25"/>
        <end position="44"/>
    </location>
</feature>
<keyword evidence="1" id="KW-0812">Transmembrane</keyword>
<proteinExistence type="predicted"/>
<gene>
    <name evidence="3" type="ORF">CtesDRAFT_PD0142</name>
</gene>
<protein>
    <submittedName>
        <fullName evidence="3">Phosphoesterase PA-phosphatase related</fullName>
    </submittedName>
</protein>
<dbReference type="InterPro" id="IPR000326">
    <property type="entry name" value="PAP2/HPO"/>
</dbReference>
<comment type="caution">
    <text evidence="3">The sequence shown here is derived from an EMBL/GenBank/DDBJ whole genome shotgun (WGS) entry which is preliminary data.</text>
</comment>
<keyword evidence="1" id="KW-0472">Membrane</keyword>
<dbReference type="Proteomes" id="UP000003039">
    <property type="component" value="Unassembled WGS sequence"/>
</dbReference>
<feature type="transmembrane region" description="Helical" evidence="1">
    <location>
        <begin position="187"/>
        <end position="207"/>
    </location>
</feature>
<dbReference type="InterPro" id="IPR036938">
    <property type="entry name" value="PAP2/HPO_sf"/>
</dbReference>